<dbReference type="EMBL" id="JBHMAU010000046">
    <property type="protein sequence ID" value="MFB9776163.1"/>
    <property type="molecule type" value="Genomic_DNA"/>
</dbReference>
<comment type="caution">
    <text evidence="1">The sequence shown here is derived from an EMBL/GenBank/DDBJ whole genome shotgun (WGS) entry which is preliminary data.</text>
</comment>
<name>A0ABV5X1X5_9MICO</name>
<dbReference type="Proteomes" id="UP001589707">
    <property type="component" value="Unassembled WGS sequence"/>
</dbReference>
<dbReference type="InterPro" id="IPR007499">
    <property type="entry name" value="ERF_bacteria_virus"/>
</dbReference>
<protein>
    <submittedName>
        <fullName evidence="1">ERF family protein</fullName>
    </submittedName>
</protein>
<gene>
    <name evidence="1" type="ORF">ACFFN1_07070</name>
</gene>
<dbReference type="Pfam" id="PF04404">
    <property type="entry name" value="ERF"/>
    <property type="match status" value="1"/>
</dbReference>
<dbReference type="RefSeq" id="WP_376839912.1">
    <property type="nucleotide sequence ID" value="NZ_JBHMAU010000046.1"/>
</dbReference>
<keyword evidence="2" id="KW-1185">Reference proteome</keyword>
<proteinExistence type="predicted"/>
<reference evidence="1 2" key="1">
    <citation type="submission" date="2024-09" db="EMBL/GenBank/DDBJ databases">
        <authorList>
            <person name="Sun Q."/>
            <person name="Mori K."/>
        </authorList>
    </citation>
    <scope>NUCLEOTIDE SEQUENCE [LARGE SCALE GENOMIC DNA]</scope>
    <source>
        <strain evidence="1 2">JCM 11683</strain>
    </source>
</reference>
<sequence>MKVHEAIIEVMKDVGAVKKGDRNDFHKFSFRGIDATVNALSPALRKHGVTVRPSNIISCTYEQFQTAKGGISLTCRLLVEFTFVGPEGDSITSVVAAEAADTGDKSTPKAMSVAFRTALLQTFALPTDEVDPDAHSYEHQPAKPSAEQVIAAANGTKTKTEARRVYKEAQAAGIGEDVLAKIVEIAGGKADE</sequence>
<accession>A0ABV5X1X5</accession>
<evidence type="ECO:0000313" key="2">
    <source>
        <dbReference type="Proteomes" id="UP001589707"/>
    </source>
</evidence>
<organism evidence="1 2">
    <name type="scientific">Brevibacterium otitidis</name>
    <dbReference type="NCBI Taxonomy" id="53364"/>
    <lineage>
        <taxon>Bacteria</taxon>
        <taxon>Bacillati</taxon>
        <taxon>Actinomycetota</taxon>
        <taxon>Actinomycetes</taxon>
        <taxon>Micrococcales</taxon>
        <taxon>Brevibacteriaceae</taxon>
        <taxon>Brevibacterium</taxon>
    </lineage>
</organism>
<evidence type="ECO:0000313" key="1">
    <source>
        <dbReference type="EMBL" id="MFB9776163.1"/>
    </source>
</evidence>